<sequence length="1031" mass="114860">MKVSSLLSGIAVLSTSAAATEKSGGFGSRPAPWIKYDVPQDFSNPKGLARPAFRYWVPDADVEDAVLYADLQQIKQAGWGGVEVICLENYGIELAVVDPAIYGYGGDRWRQKFNTMLRASKDLDLLVDFALGPTQGASIPILDPDSPGMNTELAYGIVNLNSGQAFSGDIPTPSRTNAGYANKPDFDAPFTNYTNKFVAAVVARKSKVPSEDVRVTQLDFDGVDDITHLIEDGKLTYTAPADGNEYVVFAFYQRRTGYLAAQGAFNNATDPKNPASWFAYVVDHFSQEGTDIWTGFTEQYVMNGENGDLLRQLGLYAWEDSAEFRATLFWTDELRSYFRKTRGYDITTALPALFGTSGLPPSTLANSYFYYAFNNHENGTDISWKLRNDYYQCLQEMYEQYHLDGLSKWTSKWGLQGSLQPYATAPNAAPPWDMNSAAAHIDAPETESNYFDGVIDAFRAMGGGAMMGKKQIFSSELGAHRYFSYAATWPLILNDCKINYAGGVNRIVSHGFPYSGLRPQVEWPGLTTFEWLYSEMWGPRQPSWSYVKEMGDWIARTQLILQTGVPRIDIGIYRHKYLSVDIKHYNMGENIFWDQSLQDAGYSYVSVSPSLLKLDNAIISNGLLAENGPGFSAFIVDNSTNITSEAVDRFLEYANHGFPILFVGGVPETTPYYCDSCDQHVKQEVQKLTKYPSVKVLQSESEVVGALAALDVQPAARNLSPTPILYVHRIDEDNRVDYYWVYNSDIYEDHATEASIRGSGIPYTLDAWTGAITPIVNYTASGDRFNVWIELRSNQSTILAFAPHGFFPHVPVPDIHVTKTDVEYLNYSASSHSIIARSASKENKKITLSDGRVFTLSGLDQHSNPAALGPWNVTIQDWLPNPDKFNNYTSVYQYHNLQLDELIPWYNISGLSSTSGIGTYETQFTWNPNGKVNGALLDLGPVFNTIRLWVNSHWTGPIDITDAVVDITPFLKSGLNEVKIEVSSTLRNRLLQVNVTESWEQSQYASSYGGQPYGLTAPVKLIPFAEKVIKL</sequence>
<feature type="chain" id="PRO_5012797914" evidence="1">
    <location>
        <begin position="20"/>
        <end position="1031"/>
    </location>
</feature>
<dbReference type="EMBL" id="LVVK01000017">
    <property type="protein sequence ID" value="OPB40663.1"/>
    <property type="molecule type" value="Genomic_DNA"/>
</dbReference>
<dbReference type="Gene3D" id="2.60.120.260">
    <property type="entry name" value="Galactose-binding domain-like"/>
    <property type="match status" value="1"/>
</dbReference>
<dbReference type="InterPro" id="IPR008979">
    <property type="entry name" value="Galactose-bd-like_sf"/>
</dbReference>
<feature type="signal peptide" evidence="1">
    <location>
        <begin position="1"/>
        <end position="19"/>
    </location>
</feature>
<evidence type="ECO:0000256" key="1">
    <source>
        <dbReference type="SAM" id="SignalP"/>
    </source>
</evidence>
<dbReference type="InterPro" id="IPR053161">
    <property type="entry name" value="Ulvan_degrading_GH"/>
</dbReference>
<organism evidence="2 3">
    <name type="scientific">Trichoderma guizhouense</name>
    <dbReference type="NCBI Taxonomy" id="1491466"/>
    <lineage>
        <taxon>Eukaryota</taxon>
        <taxon>Fungi</taxon>
        <taxon>Dikarya</taxon>
        <taxon>Ascomycota</taxon>
        <taxon>Pezizomycotina</taxon>
        <taxon>Sordariomycetes</taxon>
        <taxon>Hypocreomycetidae</taxon>
        <taxon>Hypocreales</taxon>
        <taxon>Hypocreaceae</taxon>
        <taxon>Trichoderma</taxon>
    </lineage>
</organism>
<evidence type="ECO:0000313" key="3">
    <source>
        <dbReference type="Proteomes" id="UP000191004"/>
    </source>
</evidence>
<name>A0A1T3CHT1_9HYPO</name>
<proteinExistence type="predicted"/>
<keyword evidence="1" id="KW-0732">Signal</keyword>
<keyword evidence="3" id="KW-1185">Reference proteome</keyword>
<accession>A0A1T3CHT1</accession>
<protein>
    <submittedName>
        <fullName evidence="2">Uncharacterized protein</fullName>
    </submittedName>
</protein>
<dbReference type="PANTHER" id="PTHR36848:SF2">
    <property type="entry name" value="SECRETED PROTEIN"/>
    <property type="match status" value="1"/>
</dbReference>
<evidence type="ECO:0000313" key="2">
    <source>
        <dbReference type="EMBL" id="OPB40663.1"/>
    </source>
</evidence>
<gene>
    <name evidence="2" type="ORF">A0O28_0007430</name>
</gene>
<comment type="caution">
    <text evidence="2">The sequence shown here is derived from an EMBL/GenBank/DDBJ whole genome shotgun (WGS) entry which is preliminary data.</text>
</comment>
<dbReference type="PANTHER" id="PTHR36848">
    <property type="entry name" value="DNA-BINDING PROTEIN (PUTATIVE SECRETED PROTEIN)-RELATED"/>
    <property type="match status" value="1"/>
</dbReference>
<dbReference type="SUPFAM" id="SSF49785">
    <property type="entry name" value="Galactose-binding domain-like"/>
    <property type="match status" value="1"/>
</dbReference>
<dbReference type="Pfam" id="PF17132">
    <property type="entry name" value="Glyco_hydro_106"/>
    <property type="match status" value="1"/>
</dbReference>
<dbReference type="OrthoDB" id="2588159at2759"/>
<reference evidence="2 3" key="1">
    <citation type="submission" date="2016-04" db="EMBL/GenBank/DDBJ databases">
        <title>Multiple horizontal gene transfer events from other fungi enriched the ability of the initially mycotrophic fungus Trichoderma (Ascomycota) to feed on dead plant biomass.</title>
        <authorList>
            <person name="Atanasova L."/>
            <person name="Chenthamara K."/>
            <person name="Zhang J."/>
            <person name="Grujic M."/>
            <person name="Henrissat B."/>
            <person name="Kuo A."/>
            <person name="Aertz A."/>
            <person name="Salamov A."/>
            <person name="Lipzen A."/>
            <person name="Labutti K."/>
            <person name="Barry K."/>
            <person name="Miao Y."/>
            <person name="Rahimi M.J."/>
            <person name="Shen Q."/>
            <person name="Grigoriev I.V."/>
            <person name="Kubicek C.P."/>
            <person name="Druzhinina I.S."/>
        </authorList>
    </citation>
    <scope>NUCLEOTIDE SEQUENCE [LARGE SCALE GENOMIC DNA]</scope>
    <source>
        <strain evidence="2 3">NJAU 4742</strain>
    </source>
</reference>
<dbReference type="AlphaFoldDB" id="A0A1T3CHT1"/>
<dbReference type="Proteomes" id="UP000191004">
    <property type="component" value="Unassembled WGS sequence"/>
</dbReference>